<comment type="caution">
    <text evidence="2">The sequence shown here is derived from an EMBL/GenBank/DDBJ whole genome shotgun (WGS) entry which is preliminary data.</text>
</comment>
<keyword evidence="3" id="KW-1185">Reference proteome</keyword>
<sequence>MKHLLLFVLTWAVAFIGRAQLCTGSLGDPIVRSTFGAGANPGPQLSSAALGYSYQANDCPGDGSYTVRNSSTGCWGNTWHTVASDHTGDPGGYFMVVNASNNPGDFYVDTVRGLCSGTTYEFAAWVLNISRTNGCNGTPIQPNITFRIERTDGTVLGTYNTGNIPPTGAPEWKQYGFFFTTTATVANVVVRMTNNAPGGCGNDLLLDDITFRPCGPLLTPGFTGSPGTQKTVCAGTAAAFDLFVGLSAGYVSPRFQWQLSRDSGAWTDLPGATAQTLSVAVAATAPPGTYRYRLTVAEGANWGTASCTVASAPLVIVVAGRPALDITNNGPVCAGTSATLSATGAVTYSWSGPGGFTAGNGIASTGVLGDAGSTSYSLRATDAAGCSWTGATTVVVLPRPDAAVARDTVNTCAGTPVALQAAGGSSYQWSPATGLDNALAASPLASPADSLRYQVLVRNTEGCTDTAWVQVNVRRPARAEAGPDRVIFLGDPLPLEGSVTGNTAYTVQWSPAYFLNNSTALQTIARPEIDTLYVLSVTSLNGCGTDRDSMRVRVFRRVEVPNVFTPNGDGVNDRWEIPALAAYRNYTVDLFTRWGQPLQQYRDSYSPWAGTLNGKPLPTGTYYYLIRIADTAQQISGAVDLIR</sequence>
<dbReference type="SUPFAM" id="SSF49785">
    <property type="entry name" value="Galactose-binding domain-like"/>
    <property type="match status" value="1"/>
</dbReference>
<accession>A0A4R1BMT8</accession>
<evidence type="ECO:0000256" key="1">
    <source>
        <dbReference type="SAM" id="SignalP"/>
    </source>
</evidence>
<reference evidence="2 3" key="1">
    <citation type="submission" date="2019-03" db="EMBL/GenBank/DDBJ databases">
        <authorList>
            <person name="Kim M.K.M."/>
        </authorList>
    </citation>
    <scope>NUCLEOTIDE SEQUENCE [LARGE SCALE GENOMIC DNA]</scope>
    <source>
        <strain evidence="2 3">17J68-12</strain>
    </source>
</reference>
<dbReference type="AlphaFoldDB" id="A0A4R1BMT8"/>
<protein>
    <submittedName>
        <fullName evidence="2">Gliding motility-associated C-terminal domain-containing protein</fullName>
    </submittedName>
</protein>
<organism evidence="2 3">
    <name type="scientific">Flaviaesturariibacter flavus</name>
    <dbReference type="NCBI Taxonomy" id="2502780"/>
    <lineage>
        <taxon>Bacteria</taxon>
        <taxon>Pseudomonadati</taxon>
        <taxon>Bacteroidota</taxon>
        <taxon>Chitinophagia</taxon>
        <taxon>Chitinophagales</taxon>
        <taxon>Chitinophagaceae</taxon>
        <taxon>Flaviaestuariibacter</taxon>
    </lineage>
</organism>
<dbReference type="InterPro" id="IPR026341">
    <property type="entry name" value="T9SS_type_B"/>
</dbReference>
<feature type="chain" id="PRO_5020381238" evidence="1">
    <location>
        <begin position="20"/>
        <end position="643"/>
    </location>
</feature>
<dbReference type="InterPro" id="IPR008979">
    <property type="entry name" value="Galactose-bd-like_sf"/>
</dbReference>
<gene>
    <name evidence="2" type="ORF">EPD60_04025</name>
</gene>
<dbReference type="RefSeq" id="WP_131447097.1">
    <property type="nucleotide sequence ID" value="NZ_SJZI01000004.1"/>
</dbReference>
<dbReference type="NCBIfam" id="TIGR04131">
    <property type="entry name" value="Bac_Flav_CTERM"/>
    <property type="match status" value="1"/>
</dbReference>
<proteinExistence type="predicted"/>
<dbReference type="Gene3D" id="2.60.120.260">
    <property type="entry name" value="Galactose-binding domain-like"/>
    <property type="match status" value="1"/>
</dbReference>
<dbReference type="Proteomes" id="UP000295334">
    <property type="component" value="Unassembled WGS sequence"/>
</dbReference>
<feature type="signal peptide" evidence="1">
    <location>
        <begin position="1"/>
        <end position="19"/>
    </location>
</feature>
<evidence type="ECO:0000313" key="2">
    <source>
        <dbReference type="EMBL" id="TCJ18676.1"/>
    </source>
</evidence>
<dbReference type="Gene3D" id="2.60.40.10">
    <property type="entry name" value="Immunoglobulins"/>
    <property type="match status" value="1"/>
</dbReference>
<keyword evidence="1" id="KW-0732">Signal</keyword>
<dbReference type="EMBL" id="SJZI01000004">
    <property type="protein sequence ID" value="TCJ18676.1"/>
    <property type="molecule type" value="Genomic_DNA"/>
</dbReference>
<dbReference type="OrthoDB" id="1652165at2"/>
<dbReference type="Pfam" id="PF13585">
    <property type="entry name" value="CHU_C"/>
    <property type="match status" value="1"/>
</dbReference>
<name>A0A4R1BMT8_9BACT</name>
<dbReference type="InterPro" id="IPR013783">
    <property type="entry name" value="Ig-like_fold"/>
</dbReference>
<evidence type="ECO:0000313" key="3">
    <source>
        <dbReference type="Proteomes" id="UP000295334"/>
    </source>
</evidence>